<dbReference type="EMBL" id="MU251252">
    <property type="protein sequence ID" value="KAG9254964.1"/>
    <property type="molecule type" value="Genomic_DNA"/>
</dbReference>
<reference evidence="2" key="1">
    <citation type="journal article" date="2021" name="IMA Fungus">
        <title>Genomic characterization of three marine fungi, including Emericellopsis atlantica sp. nov. with signatures of a generalist lifestyle and marine biomass degradation.</title>
        <authorList>
            <person name="Hagestad O.C."/>
            <person name="Hou L."/>
            <person name="Andersen J.H."/>
            <person name="Hansen E.H."/>
            <person name="Altermark B."/>
            <person name="Li C."/>
            <person name="Kuhnert E."/>
            <person name="Cox R.J."/>
            <person name="Crous P.W."/>
            <person name="Spatafora J.W."/>
            <person name="Lail K."/>
            <person name="Amirebrahimi M."/>
            <person name="Lipzen A."/>
            <person name="Pangilinan J."/>
            <person name="Andreopoulos W."/>
            <person name="Hayes R.D."/>
            <person name="Ng V."/>
            <person name="Grigoriev I.V."/>
            <person name="Jackson S.A."/>
            <person name="Sutton T.D.S."/>
            <person name="Dobson A.D.W."/>
            <person name="Rama T."/>
        </authorList>
    </citation>
    <scope>NUCLEOTIDE SEQUENCE</scope>
    <source>
        <strain evidence="2">TS7</strain>
    </source>
</reference>
<protein>
    <submittedName>
        <fullName evidence="2">Uncharacterized protein</fullName>
    </submittedName>
</protein>
<name>A0A9P7ZMQ1_9HYPO</name>
<sequence>MPAGCRPFRTSIRRSEPRPPSHQISHLSLALQSPTLAPSLHLSLSPSPSSRFQLHSLSPSLTFPLSLPPLFLPTRFVPPLQSSRLHCAFCTLLLDRLQSSHQQSPSHPPTPALCRPAAAASSTHPCTRTPPLNHKLSRARRPSQTTNLSFAIAFSPTLARYQAKASGLLVKYLAQRTITAIAGDYAPLSRPKRPRRLLDTPPRLP</sequence>
<dbReference type="AlphaFoldDB" id="A0A9P7ZMQ1"/>
<proteinExistence type="predicted"/>
<feature type="region of interest" description="Disordered" evidence="1">
    <location>
        <begin position="1"/>
        <end position="24"/>
    </location>
</feature>
<comment type="caution">
    <text evidence="2">The sequence shown here is derived from an EMBL/GenBank/DDBJ whole genome shotgun (WGS) entry which is preliminary data.</text>
</comment>
<gene>
    <name evidence="2" type="ORF">F5Z01DRAFT_62684</name>
</gene>
<dbReference type="Proteomes" id="UP000887229">
    <property type="component" value="Unassembled WGS sequence"/>
</dbReference>
<evidence type="ECO:0000256" key="1">
    <source>
        <dbReference type="SAM" id="MobiDB-lite"/>
    </source>
</evidence>
<keyword evidence="3" id="KW-1185">Reference proteome</keyword>
<feature type="region of interest" description="Disordered" evidence="1">
    <location>
        <begin position="100"/>
        <end position="141"/>
    </location>
</feature>
<dbReference type="RefSeq" id="XP_046118888.1">
    <property type="nucleotide sequence ID" value="XM_046261506.1"/>
</dbReference>
<dbReference type="GeneID" id="70292409"/>
<evidence type="ECO:0000313" key="3">
    <source>
        <dbReference type="Proteomes" id="UP000887229"/>
    </source>
</evidence>
<evidence type="ECO:0000313" key="2">
    <source>
        <dbReference type="EMBL" id="KAG9254964.1"/>
    </source>
</evidence>
<accession>A0A9P7ZMQ1</accession>
<organism evidence="2 3">
    <name type="scientific">Emericellopsis atlantica</name>
    <dbReference type="NCBI Taxonomy" id="2614577"/>
    <lineage>
        <taxon>Eukaryota</taxon>
        <taxon>Fungi</taxon>
        <taxon>Dikarya</taxon>
        <taxon>Ascomycota</taxon>
        <taxon>Pezizomycotina</taxon>
        <taxon>Sordariomycetes</taxon>
        <taxon>Hypocreomycetidae</taxon>
        <taxon>Hypocreales</taxon>
        <taxon>Bionectriaceae</taxon>
        <taxon>Emericellopsis</taxon>
    </lineage>
</organism>